<protein>
    <recommendedName>
        <fullName evidence="1">DUF4326 domain-containing protein</fullName>
    </recommendedName>
</protein>
<dbReference type="OrthoDB" id="272703at2759"/>
<dbReference type="EMBL" id="CAICTM010000024">
    <property type="protein sequence ID" value="CAB9497680.1"/>
    <property type="molecule type" value="Genomic_DNA"/>
</dbReference>
<sequence length="229" mass="25929">MSHQTALDNVLKLRTDLDALADSTKEDKEGVEVVGENAKKLLRGLGKCCVTIPILKETMVAKTVKRWKHNPVAGPTARLVLKHWRDFVRKLQEEEEAGKTTSSTTTKVCNVKVKFIRPHYDNLREWVKDSALNEYIGRKGVVFVDGQRFPPRDSPWANPFRITQNSTRADVVNRYEAHLRKQLKNDPTLKGELLKLDGKCLGCWCCPEACHGDVLVRAIQEIKQGKGGW</sequence>
<gene>
    <name evidence="2" type="ORF">SEMRO_24_G016240.1</name>
</gene>
<dbReference type="InterPro" id="IPR025475">
    <property type="entry name" value="DUF4326"/>
</dbReference>
<dbReference type="SUPFAM" id="SSF47676">
    <property type="entry name" value="Conserved domain common to transcription factors TFIIS, elongin A, CRSP70"/>
    <property type="match status" value="1"/>
</dbReference>
<feature type="domain" description="DUF4326" evidence="1">
    <location>
        <begin position="132"/>
        <end position="216"/>
    </location>
</feature>
<dbReference type="Gene3D" id="1.20.930.10">
    <property type="entry name" value="Conserved domain common to transcription factors TFIIS, elongin A, CRSP70"/>
    <property type="match status" value="1"/>
</dbReference>
<dbReference type="InterPro" id="IPR035441">
    <property type="entry name" value="TFIIS/LEDGF_dom_sf"/>
</dbReference>
<keyword evidence="3" id="KW-1185">Reference proteome</keyword>
<reference evidence="2" key="1">
    <citation type="submission" date="2020-06" db="EMBL/GenBank/DDBJ databases">
        <authorList>
            <consortium name="Plant Systems Biology data submission"/>
        </authorList>
    </citation>
    <scope>NUCLEOTIDE SEQUENCE</scope>
    <source>
        <strain evidence="2">D6</strain>
    </source>
</reference>
<evidence type="ECO:0000259" key="1">
    <source>
        <dbReference type="Pfam" id="PF14216"/>
    </source>
</evidence>
<accession>A0A9N8H3C6</accession>
<evidence type="ECO:0000313" key="3">
    <source>
        <dbReference type="Proteomes" id="UP001153069"/>
    </source>
</evidence>
<evidence type="ECO:0000313" key="2">
    <source>
        <dbReference type="EMBL" id="CAB9497680.1"/>
    </source>
</evidence>
<organism evidence="2 3">
    <name type="scientific">Seminavis robusta</name>
    <dbReference type="NCBI Taxonomy" id="568900"/>
    <lineage>
        <taxon>Eukaryota</taxon>
        <taxon>Sar</taxon>
        <taxon>Stramenopiles</taxon>
        <taxon>Ochrophyta</taxon>
        <taxon>Bacillariophyta</taxon>
        <taxon>Bacillariophyceae</taxon>
        <taxon>Bacillariophycidae</taxon>
        <taxon>Naviculales</taxon>
        <taxon>Naviculaceae</taxon>
        <taxon>Seminavis</taxon>
    </lineage>
</organism>
<dbReference type="AlphaFoldDB" id="A0A9N8H3C6"/>
<proteinExistence type="predicted"/>
<dbReference type="Proteomes" id="UP001153069">
    <property type="component" value="Unassembled WGS sequence"/>
</dbReference>
<comment type="caution">
    <text evidence="2">The sequence shown here is derived from an EMBL/GenBank/DDBJ whole genome shotgun (WGS) entry which is preliminary data.</text>
</comment>
<name>A0A9N8H3C6_9STRA</name>
<dbReference type="Pfam" id="PF14216">
    <property type="entry name" value="DUF4326"/>
    <property type="match status" value="1"/>
</dbReference>